<dbReference type="AlphaFoldDB" id="A0AAC9HPB7"/>
<keyword evidence="7 9" id="KW-0472">Membrane</keyword>
<keyword evidence="4" id="KW-1003">Cell membrane</keyword>
<keyword evidence="3" id="KW-0813">Transport</keyword>
<feature type="region of interest" description="Disordered" evidence="8">
    <location>
        <begin position="228"/>
        <end position="286"/>
    </location>
</feature>
<evidence type="ECO:0000256" key="1">
    <source>
        <dbReference type="ARBA" id="ARBA00004651"/>
    </source>
</evidence>
<dbReference type="PANTHER" id="PTHR34979:SF1">
    <property type="entry name" value="INNER MEMBRANE PROTEIN YGAZ"/>
    <property type="match status" value="1"/>
</dbReference>
<accession>A0AAC9HPB7</accession>
<comment type="similarity">
    <text evidence="2">Belongs to the AzlC family.</text>
</comment>
<dbReference type="KEGG" id="ahm:TL08_10385"/>
<evidence type="ECO:0000256" key="6">
    <source>
        <dbReference type="ARBA" id="ARBA00022989"/>
    </source>
</evidence>
<dbReference type="GO" id="GO:1903785">
    <property type="term" value="P:L-valine transmembrane transport"/>
    <property type="evidence" value="ECO:0007669"/>
    <property type="project" value="TreeGrafter"/>
</dbReference>
<proteinExistence type="inferred from homology"/>
<feature type="transmembrane region" description="Helical" evidence="9">
    <location>
        <begin position="128"/>
        <end position="152"/>
    </location>
</feature>
<keyword evidence="11" id="KW-1185">Reference proteome</keyword>
<evidence type="ECO:0000256" key="7">
    <source>
        <dbReference type="ARBA" id="ARBA00023136"/>
    </source>
</evidence>
<dbReference type="InterPro" id="IPR011606">
    <property type="entry name" value="Brnchd-chn_aa_trnsp_permease"/>
</dbReference>
<evidence type="ECO:0000256" key="4">
    <source>
        <dbReference type="ARBA" id="ARBA00022475"/>
    </source>
</evidence>
<evidence type="ECO:0000313" key="11">
    <source>
        <dbReference type="Proteomes" id="UP000095210"/>
    </source>
</evidence>
<dbReference type="Pfam" id="PF03591">
    <property type="entry name" value="AzlC"/>
    <property type="match status" value="1"/>
</dbReference>
<feature type="transmembrane region" description="Helical" evidence="9">
    <location>
        <begin position="12"/>
        <end position="38"/>
    </location>
</feature>
<dbReference type="Proteomes" id="UP000095210">
    <property type="component" value="Chromosome"/>
</dbReference>
<feature type="transmembrane region" description="Helical" evidence="9">
    <location>
        <begin position="58"/>
        <end position="80"/>
    </location>
</feature>
<evidence type="ECO:0000256" key="9">
    <source>
        <dbReference type="SAM" id="Phobius"/>
    </source>
</evidence>
<dbReference type="RefSeq" id="WP_084642848.1">
    <property type="nucleotide sequence ID" value="NZ_CP014859.1"/>
</dbReference>
<comment type="subcellular location">
    <subcellularLocation>
        <location evidence="1">Cell membrane</location>
        <topology evidence="1">Multi-pass membrane protein</topology>
    </subcellularLocation>
</comment>
<evidence type="ECO:0000256" key="8">
    <source>
        <dbReference type="SAM" id="MobiDB-lite"/>
    </source>
</evidence>
<evidence type="ECO:0000256" key="5">
    <source>
        <dbReference type="ARBA" id="ARBA00022692"/>
    </source>
</evidence>
<evidence type="ECO:0000256" key="2">
    <source>
        <dbReference type="ARBA" id="ARBA00010735"/>
    </source>
</evidence>
<feature type="transmembrane region" description="Helical" evidence="9">
    <location>
        <begin position="191"/>
        <end position="220"/>
    </location>
</feature>
<keyword evidence="5 9" id="KW-0812">Transmembrane</keyword>
<dbReference type="PANTHER" id="PTHR34979">
    <property type="entry name" value="INNER MEMBRANE PROTEIN YGAZ"/>
    <property type="match status" value="1"/>
</dbReference>
<dbReference type="GO" id="GO:0005886">
    <property type="term" value="C:plasma membrane"/>
    <property type="evidence" value="ECO:0007669"/>
    <property type="project" value="UniProtKB-SubCell"/>
</dbReference>
<gene>
    <name evidence="10" type="ORF">TL08_10385</name>
</gene>
<keyword evidence="6 9" id="KW-1133">Transmembrane helix</keyword>
<protein>
    <submittedName>
        <fullName evidence="10">Branched-chain amino acid permease (Azaleucine resistance)</fullName>
    </submittedName>
</protein>
<evidence type="ECO:0000313" key="10">
    <source>
        <dbReference type="EMBL" id="AOS62891.1"/>
    </source>
</evidence>
<dbReference type="EMBL" id="CP014859">
    <property type="protein sequence ID" value="AOS62891.1"/>
    <property type="molecule type" value="Genomic_DNA"/>
</dbReference>
<name>A0AAC9HPB7_9PSEU</name>
<organism evidence="10 11">
    <name type="scientific">Actinoalloteichus hymeniacidonis</name>
    <dbReference type="NCBI Taxonomy" id="340345"/>
    <lineage>
        <taxon>Bacteria</taxon>
        <taxon>Bacillati</taxon>
        <taxon>Actinomycetota</taxon>
        <taxon>Actinomycetes</taxon>
        <taxon>Pseudonocardiales</taxon>
        <taxon>Pseudonocardiaceae</taxon>
        <taxon>Actinoalloteichus</taxon>
    </lineage>
</organism>
<sequence length="286" mass="28977">MGSIWRTIDRALLRDVGALASAVGVVGASFGAVAVAAGLSTWDALFMSLIVFAGGSQFMVVGVLAAGGGAVAAVAAGLLLNLRHLPFGLALGDTIGRGLLAKLVGSHILIDESVAFAMSQRDPARARAAFWLSGIAAFLAWNPAVVLGAMAGEALGDTSAYGVDAAFPAALVALVLPALRSEARTRRSAIVGALIAVVATPVLPAGMPVLLALIGIVFALPLPAWATRRGRPTPPADPTDEPDTAATMSDPIATASMSAIEAEPVQQAEPDTASESRPEGRQTPCR</sequence>
<feature type="transmembrane region" description="Helical" evidence="9">
    <location>
        <begin position="158"/>
        <end position="179"/>
    </location>
</feature>
<reference evidence="11" key="1">
    <citation type="submission" date="2016-03" db="EMBL/GenBank/DDBJ databases">
        <title>Complete genome sequence of the type strain Actinoalloteichus hymeniacidonis DSM 45092.</title>
        <authorList>
            <person name="Schaffert L."/>
            <person name="Albersmeier A."/>
            <person name="Winkler A."/>
            <person name="Kalinowski J."/>
            <person name="Zotchev S."/>
            <person name="Ruckert C."/>
        </authorList>
    </citation>
    <scope>NUCLEOTIDE SEQUENCE [LARGE SCALE GENOMIC DNA]</scope>
    <source>
        <strain evidence="11">HPA177(T) (DSM 45092(T))</strain>
    </source>
</reference>
<evidence type="ECO:0000256" key="3">
    <source>
        <dbReference type="ARBA" id="ARBA00022448"/>
    </source>
</evidence>